<proteinExistence type="predicted"/>
<name>A0ABU8JE28_9GAMM</name>
<evidence type="ECO:0000256" key="1">
    <source>
        <dbReference type="SAM" id="MobiDB-lite"/>
    </source>
</evidence>
<organism evidence="2 3">
    <name type="scientific">Fulvimonas yonginensis</name>
    <dbReference type="NCBI Taxonomy" id="1495200"/>
    <lineage>
        <taxon>Bacteria</taxon>
        <taxon>Pseudomonadati</taxon>
        <taxon>Pseudomonadota</taxon>
        <taxon>Gammaproteobacteria</taxon>
        <taxon>Lysobacterales</taxon>
        <taxon>Rhodanobacteraceae</taxon>
        <taxon>Fulvimonas</taxon>
    </lineage>
</organism>
<evidence type="ECO:0000313" key="3">
    <source>
        <dbReference type="Proteomes" id="UP001381174"/>
    </source>
</evidence>
<protein>
    <submittedName>
        <fullName evidence="2">Uncharacterized protein</fullName>
    </submittedName>
</protein>
<dbReference type="Proteomes" id="UP001381174">
    <property type="component" value="Unassembled WGS sequence"/>
</dbReference>
<gene>
    <name evidence="2" type="ORF">WAT24_12130</name>
</gene>
<reference evidence="2 3" key="1">
    <citation type="journal article" date="2014" name="Int. J. Syst. Evol. Microbiol.">
        <title>Fulvimonas yonginensis sp. nov., isolated from greenhouse soil, and emended description of the genus Fulvimonas.</title>
        <authorList>
            <person name="Ahn J.H."/>
            <person name="Kim S.J."/>
            <person name="Weon H.Y."/>
            <person name="Hong S.B."/>
            <person name="Seok S.J."/>
            <person name="Kwon S.W."/>
        </authorList>
    </citation>
    <scope>NUCLEOTIDE SEQUENCE [LARGE SCALE GENOMIC DNA]</scope>
    <source>
        <strain evidence="2 3">KACC 16952</strain>
    </source>
</reference>
<evidence type="ECO:0000313" key="2">
    <source>
        <dbReference type="EMBL" id="MEI7037509.1"/>
    </source>
</evidence>
<dbReference type="RefSeq" id="WP_336808143.1">
    <property type="nucleotide sequence ID" value="NZ_JBBBNY010000009.1"/>
</dbReference>
<feature type="compositionally biased region" description="Polar residues" evidence="1">
    <location>
        <begin position="49"/>
        <end position="58"/>
    </location>
</feature>
<sequence length="58" mass="6122">MSKPLNPTDATQPSKPAAKPDLEPLSQTDTLASTDTLLSPSTSSNPSLKNNEVKQLNT</sequence>
<feature type="compositionally biased region" description="Low complexity" evidence="1">
    <location>
        <begin position="25"/>
        <end position="48"/>
    </location>
</feature>
<comment type="caution">
    <text evidence="2">The sequence shown here is derived from an EMBL/GenBank/DDBJ whole genome shotgun (WGS) entry which is preliminary data.</text>
</comment>
<accession>A0ABU8JE28</accession>
<feature type="region of interest" description="Disordered" evidence="1">
    <location>
        <begin position="1"/>
        <end position="58"/>
    </location>
</feature>
<dbReference type="EMBL" id="JBBBNY010000009">
    <property type="protein sequence ID" value="MEI7037509.1"/>
    <property type="molecule type" value="Genomic_DNA"/>
</dbReference>
<keyword evidence="3" id="KW-1185">Reference proteome</keyword>